<organism evidence="2 3">
    <name type="scientific">Stylosanthes scabra</name>
    <dbReference type="NCBI Taxonomy" id="79078"/>
    <lineage>
        <taxon>Eukaryota</taxon>
        <taxon>Viridiplantae</taxon>
        <taxon>Streptophyta</taxon>
        <taxon>Embryophyta</taxon>
        <taxon>Tracheophyta</taxon>
        <taxon>Spermatophyta</taxon>
        <taxon>Magnoliopsida</taxon>
        <taxon>eudicotyledons</taxon>
        <taxon>Gunneridae</taxon>
        <taxon>Pentapetalae</taxon>
        <taxon>rosids</taxon>
        <taxon>fabids</taxon>
        <taxon>Fabales</taxon>
        <taxon>Fabaceae</taxon>
        <taxon>Papilionoideae</taxon>
        <taxon>50 kb inversion clade</taxon>
        <taxon>dalbergioids sensu lato</taxon>
        <taxon>Dalbergieae</taxon>
        <taxon>Pterocarpus clade</taxon>
        <taxon>Stylosanthes</taxon>
    </lineage>
</organism>
<proteinExistence type="predicted"/>
<feature type="region of interest" description="Disordered" evidence="1">
    <location>
        <begin position="1"/>
        <end position="21"/>
    </location>
</feature>
<comment type="caution">
    <text evidence="2">The sequence shown here is derived from an EMBL/GenBank/DDBJ whole genome shotgun (WGS) entry which is preliminary data.</text>
</comment>
<gene>
    <name evidence="2" type="ORF">PIB30_015068</name>
</gene>
<sequence>MEVANRKKESSNKKFEQSNKELKEQEVVLAKFKEAVDTITPILNTGLSKEEDAIKAEQVSIEEVESPEKRLVEARSTLASTREGLTRIKSYNANLSHFDTCS</sequence>
<dbReference type="EMBL" id="JASCZI010000041">
    <property type="protein sequence ID" value="MED6107535.1"/>
    <property type="molecule type" value="Genomic_DNA"/>
</dbReference>
<accession>A0ABU6Q7H7</accession>
<dbReference type="Proteomes" id="UP001341840">
    <property type="component" value="Unassembled WGS sequence"/>
</dbReference>
<name>A0ABU6Q7H7_9FABA</name>
<protein>
    <submittedName>
        <fullName evidence="2">Uncharacterized protein</fullName>
    </submittedName>
</protein>
<evidence type="ECO:0000256" key="1">
    <source>
        <dbReference type="SAM" id="MobiDB-lite"/>
    </source>
</evidence>
<evidence type="ECO:0000313" key="3">
    <source>
        <dbReference type="Proteomes" id="UP001341840"/>
    </source>
</evidence>
<keyword evidence="3" id="KW-1185">Reference proteome</keyword>
<reference evidence="2 3" key="1">
    <citation type="journal article" date="2023" name="Plants (Basel)">
        <title>Bridging the Gap: Combining Genomics and Transcriptomics Approaches to Understand Stylosanthes scabra, an Orphan Legume from the Brazilian Caatinga.</title>
        <authorList>
            <person name="Ferreira-Neto J.R.C."/>
            <person name="da Silva M.D."/>
            <person name="Binneck E."/>
            <person name="de Melo N.F."/>
            <person name="da Silva R.H."/>
            <person name="de Melo A.L.T.M."/>
            <person name="Pandolfi V."/>
            <person name="Bustamante F.O."/>
            <person name="Brasileiro-Vidal A.C."/>
            <person name="Benko-Iseppon A.M."/>
        </authorList>
    </citation>
    <scope>NUCLEOTIDE SEQUENCE [LARGE SCALE GENOMIC DNA]</scope>
    <source>
        <tissue evidence="2">Leaves</tissue>
    </source>
</reference>
<evidence type="ECO:0000313" key="2">
    <source>
        <dbReference type="EMBL" id="MED6107535.1"/>
    </source>
</evidence>